<feature type="compositionally biased region" description="Basic and acidic residues" evidence="1">
    <location>
        <begin position="1"/>
        <end position="11"/>
    </location>
</feature>
<protein>
    <submittedName>
        <fullName evidence="2">Uncharacterized protein</fullName>
    </submittedName>
</protein>
<accession>A0A4Y1ZET8</accession>
<dbReference type="AlphaFoldDB" id="A0A4Y1ZET8"/>
<comment type="caution">
    <text evidence="2">The sequence shown here is derived from an EMBL/GenBank/DDBJ whole genome shotgun (WGS) entry which is preliminary data.</text>
</comment>
<dbReference type="EMBL" id="BEXB01000019">
    <property type="protein sequence ID" value="GAY76998.1"/>
    <property type="molecule type" value="Genomic_DNA"/>
</dbReference>
<organism evidence="2 3">
    <name type="scientific">Sporolactobacillus inulinus</name>
    <dbReference type="NCBI Taxonomy" id="2078"/>
    <lineage>
        <taxon>Bacteria</taxon>
        <taxon>Bacillati</taxon>
        <taxon>Bacillota</taxon>
        <taxon>Bacilli</taxon>
        <taxon>Bacillales</taxon>
        <taxon>Sporolactobacillaceae</taxon>
        <taxon>Sporolactobacillus</taxon>
    </lineage>
</organism>
<name>A0A4Y1ZET8_9BACL</name>
<sequence length="37" mass="4611">MFRQDVVKDNVNKFSTDYQNRQEQICERPKKKPRQKK</sequence>
<reference evidence="2 3" key="1">
    <citation type="submission" date="2017-11" db="EMBL/GenBank/DDBJ databases">
        <title>Draft Genome Sequence of Sporolactobacillus inulinus NBRC 111894 Isolated from Koso, a Japanese Sugar-Vegetable Fermented Beverage.</title>
        <authorList>
            <person name="Chiou T.Y."/>
            <person name="Oshima K."/>
            <person name="Suda W."/>
            <person name="Hattori M."/>
            <person name="Takahashi T."/>
        </authorList>
    </citation>
    <scope>NUCLEOTIDE SEQUENCE [LARGE SCALE GENOMIC DNA]</scope>
    <source>
        <strain evidence="2 3">NBRC111894</strain>
    </source>
</reference>
<dbReference type="Proteomes" id="UP000319716">
    <property type="component" value="Unassembled WGS sequence"/>
</dbReference>
<proteinExistence type="predicted"/>
<evidence type="ECO:0000313" key="2">
    <source>
        <dbReference type="EMBL" id="GAY76998.1"/>
    </source>
</evidence>
<feature type="region of interest" description="Disordered" evidence="1">
    <location>
        <begin position="1"/>
        <end position="37"/>
    </location>
</feature>
<evidence type="ECO:0000313" key="3">
    <source>
        <dbReference type="Proteomes" id="UP000319716"/>
    </source>
</evidence>
<gene>
    <name evidence="2" type="ORF">NBRC111894_2552</name>
</gene>
<evidence type="ECO:0000256" key="1">
    <source>
        <dbReference type="SAM" id="MobiDB-lite"/>
    </source>
</evidence>
<feature type="compositionally biased region" description="Polar residues" evidence="1">
    <location>
        <begin position="12"/>
        <end position="23"/>
    </location>
</feature>